<dbReference type="Gene3D" id="1.25.40.90">
    <property type="match status" value="1"/>
</dbReference>
<dbReference type="OrthoDB" id="957735at2759"/>
<evidence type="ECO:0000256" key="4">
    <source>
        <dbReference type="ARBA" id="ARBA00022723"/>
    </source>
</evidence>
<reference evidence="12 13" key="1">
    <citation type="submission" date="2016-07" db="EMBL/GenBank/DDBJ databases">
        <title>Pervasive Adenine N6-methylation of Active Genes in Fungi.</title>
        <authorList>
            <consortium name="DOE Joint Genome Institute"/>
            <person name="Mondo S.J."/>
            <person name="Dannebaum R.O."/>
            <person name="Kuo R.C."/>
            <person name="Labutti K."/>
            <person name="Haridas S."/>
            <person name="Kuo A."/>
            <person name="Salamov A."/>
            <person name="Ahrendt S.R."/>
            <person name="Lipzen A."/>
            <person name="Sullivan W."/>
            <person name="Andreopoulos W.B."/>
            <person name="Clum A."/>
            <person name="Lindquist E."/>
            <person name="Daum C."/>
            <person name="Ramamoorthy G.K."/>
            <person name="Gryganskyi A."/>
            <person name="Culley D."/>
            <person name="Magnuson J.K."/>
            <person name="James T.Y."/>
            <person name="O'Malley M.A."/>
            <person name="Stajich J.E."/>
            <person name="Spatafora J.W."/>
            <person name="Visel A."/>
            <person name="Grigoriev I.V."/>
        </authorList>
    </citation>
    <scope>NUCLEOTIDE SEQUENCE [LARGE SCALE GENOMIC DNA]</scope>
    <source>
        <strain evidence="12 13">68-887.2</strain>
    </source>
</reference>
<dbReference type="InterPro" id="IPR017073">
    <property type="entry name" value="HGS/VPS27"/>
</dbReference>
<evidence type="ECO:0000256" key="7">
    <source>
        <dbReference type="ARBA" id="ARBA00022833"/>
    </source>
</evidence>
<dbReference type="GO" id="GO:0010008">
    <property type="term" value="C:endosome membrane"/>
    <property type="evidence" value="ECO:0007669"/>
    <property type="project" value="UniProtKB-SubCell"/>
</dbReference>
<feature type="region of interest" description="Disordered" evidence="9">
    <location>
        <begin position="437"/>
        <end position="460"/>
    </location>
</feature>
<organism evidence="12 13">
    <name type="scientific">Naematelia encephala</name>
    <dbReference type="NCBI Taxonomy" id="71784"/>
    <lineage>
        <taxon>Eukaryota</taxon>
        <taxon>Fungi</taxon>
        <taxon>Dikarya</taxon>
        <taxon>Basidiomycota</taxon>
        <taxon>Agaricomycotina</taxon>
        <taxon>Tremellomycetes</taxon>
        <taxon>Tremellales</taxon>
        <taxon>Naemateliaceae</taxon>
        <taxon>Naematelia</taxon>
    </lineage>
</organism>
<dbReference type="PROSITE" id="PS50179">
    <property type="entry name" value="VHS"/>
    <property type="match status" value="1"/>
</dbReference>
<accession>A0A1Y2BLF7</accession>
<dbReference type="STRING" id="71784.A0A1Y2BLF7"/>
<feature type="region of interest" description="Disordered" evidence="9">
    <location>
        <begin position="266"/>
        <end position="292"/>
    </location>
</feature>
<dbReference type="PROSITE" id="PS50178">
    <property type="entry name" value="ZF_FYVE"/>
    <property type="match status" value="1"/>
</dbReference>
<dbReference type="Pfam" id="PF02809">
    <property type="entry name" value="UIM"/>
    <property type="match status" value="2"/>
</dbReference>
<dbReference type="InterPro" id="IPR002014">
    <property type="entry name" value="VHS_dom"/>
</dbReference>
<dbReference type="GO" id="GO:0035091">
    <property type="term" value="F:phosphatidylinositol binding"/>
    <property type="evidence" value="ECO:0007669"/>
    <property type="project" value="InterPro"/>
</dbReference>
<dbReference type="InterPro" id="IPR017455">
    <property type="entry name" value="Znf_FYVE-rel"/>
</dbReference>
<comment type="similarity">
    <text evidence="2">Belongs to the VPS27 family.</text>
</comment>
<evidence type="ECO:0000256" key="9">
    <source>
        <dbReference type="SAM" id="MobiDB-lite"/>
    </source>
</evidence>
<dbReference type="PANTHER" id="PTHR46275:SF1">
    <property type="entry name" value="HEPATOCYTE GROWTH FACTOR-REGULATED TYROSINE KINASE SUBSTRATE"/>
    <property type="match status" value="1"/>
</dbReference>
<evidence type="ECO:0000256" key="5">
    <source>
        <dbReference type="ARBA" id="ARBA00022753"/>
    </source>
</evidence>
<keyword evidence="4" id="KW-0479">Metal-binding</keyword>
<comment type="caution">
    <text evidence="12">The sequence shown here is derived from an EMBL/GenBank/DDBJ whole genome shotgun (WGS) entry which is preliminary data.</text>
</comment>
<comment type="subcellular location">
    <subcellularLocation>
        <location evidence="1">Endosome membrane</location>
        <topology evidence="1">Peripheral membrane protein</topology>
        <orientation evidence="1">Cytoplasmic side</orientation>
    </subcellularLocation>
</comment>
<evidence type="ECO:0000256" key="8">
    <source>
        <dbReference type="PROSITE-ProRule" id="PRU00091"/>
    </source>
</evidence>
<dbReference type="Pfam" id="PF00790">
    <property type="entry name" value="VHS"/>
    <property type="match status" value="1"/>
</dbReference>
<dbReference type="SMART" id="SM00064">
    <property type="entry name" value="FYVE"/>
    <property type="match status" value="1"/>
</dbReference>
<sequence length="638" mass="70706">MSWLGWGPATTPQFEELVEKACSPLNLPYPQSEDMATALEVTDLVRSKAVQPKPAMQSLKRRVASKNGRVQMYALGLIDTCIKNGGDHFLAEIASKEFVDEMSGLIKSPLTNAEVKQMAIRLFQSWALAFQSKKELGFFVDVYNELKNSGISFPPPPSHTSSHLLETTTAPTWVDSDVCMRCRTAFTFTNRKHHCRNCGLVFDQACSSRMMPLPRFGITDDVRVCEGCWMKSGRGKVNGTAPAVPGRTPRTREDLDADLQRAIELSLADSQPGVGSEPPLKRTNRSAEDDDEELRLAIEASLRDMEASAPSGADEPEYKPLPTFDLTPRETETILTFSNTLDQMAAYGERDLRRFPHAHVLYEQAYGIGGKLQRNAEEKNTKQQMLQEMQSKLSEAVGVYSQILDGQQAYTAQKLQEQQQRQYQSYAPQQYQPYHYPQVNGHYAPQYAPPQAPGLYPSMPNFQAAPQYTHQYSMPITSPPQQWAPSQPTIERSSSMRVPGAPNAPLQRHSSVTYGAEIAQAAPSAPPSQETAPPVDMASHPASSPTTSVHAPLPPSSAPQQYTSPSLDRDVPLSNSFSQTELQNQWAQPQQWAPQQVYSAASFPVAPAAVFPDAPTEEFQQPRGVEKHEQEEALLIEL</sequence>
<feature type="compositionally biased region" description="Low complexity" evidence="9">
    <location>
        <begin position="437"/>
        <end position="446"/>
    </location>
</feature>
<dbReference type="SMART" id="SM00726">
    <property type="entry name" value="UIM"/>
    <property type="match status" value="2"/>
</dbReference>
<dbReference type="EMBL" id="MCFC01000001">
    <property type="protein sequence ID" value="ORY35602.1"/>
    <property type="molecule type" value="Genomic_DNA"/>
</dbReference>
<dbReference type="GO" id="GO:0043130">
    <property type="term" value="F:ubiquitin binding"/>
    <property type="evidence" value="ECO:0007669"/>
    <property type="project" value="InterPro"/>
</dbReference>
<evidence type="ECO:0000259" key="11">
    <source>
        <dbReference type="PROSITE" id="PS50179"/>
    </source>
</evidence>
<dbReference type="SUPFAM" id="SSF48464">
    <property type="entry name" value="ENTH/VHS domain"/>
    <property type="match status" value="1"/>
</dbReference>
<dbReference type="InterPro" id="IPR013083">
    <property type="entry name" value="Znf_RING/FYVE/PHD"/>
</dbReference>
<dbReference type="InterPro" id="IPR003903">
    <property type="entry name" value="UIM_dom"/>
</dbReference>
<gene>
    <name evidence="12" type="ORF">BCR39DRAFT_511030</name>
</gene>
<dbReference type="GO" id="GO:0005769">
    <property type="term" value="C:early endosome"/>
    <property type="evidence" value="ECO:0007669"/>
    <property type="project" value="TreeGrafter"/>
</dbReference>
<keyword evidence="6 8" id="KW-0863">Zinc-finger</keyword>
<name>A0A1Y2BLF7_9TREE</name>
<keyword evidence="7" id="KW-0862">Zinc</keyword>
<dbReference type="InterPro" id="IPR011011">
    <property type="entry name" value="Znf_FYVE_PHD"/>
</dbReference>
<dbReference type="GO" id="GO:0032456">
    <property type="term" value="P:endocytic recycling"/>
    <property type="evidence" value="ECO:0007669"/>
    <property type="project" value="TreeGrafter"/>
</dbReference>
<evidence type="ECO:0000259" key="10">
    <source>
        <dbReference type="PROSITE" id="PS50178"/>
    </source>
</evidence>
<dbReference type="CDD" id="cd16979">
    <property type="entry name" value="VHS_Vps27"/>
    <property type="match status" value="1"/>
</dbReference>
<dbReference type="Gene3D" id="3.30.40.10">
    <property type="entry name" value="Zinc/RING finger domain, C3HC4 (zinc finger)"/>
    <property type="match status" value="1"/>
</dbReference>
<evidence type="ECO:0000313" key="13">
    <source>
        <dbReference type="Proteomes" id="UP000193986"/>
    </source>
</evidence>
<feature type="domain" description="VHS" evidence="11">
    <location>
        <begin position="25"/>
        <end position="154"/>
    </location>
</feature>
<dbReference type="SMART" id="SM00288">
    <property type="entry name" value="VHS"/>
    <property type="match status" value="1"/>
</dbReference>
<evidence type="ECO:0000256" key="6">
    <source>
        <dbReference type="ARBA" id="ARBA00022771"/>
    </source>
</evidence>
<dbReference type="Proteomes" id="UP000193986">
    <property type="component" value="Unassembled WGS sequence"/>
</dbReference>
<dbReference type="SUPFAM" id="SSF57903">
    <property type="entry name" value="FYVE/PHD zinc finger"/>
    <property type="match status" value="1"/>
</dbReference>
<evidence type="ECO:0000256" key="1">
    <source>
        <dbReference type="ARBA" id="ARBA00004125"/>
    </source>
</evidence>
<dbReference type="Gene3D" id="1.20.5.1940">
    <property type="match status" value="1"/>
</dbReference>
<feature type="domain" description="FYVE-type" evidence="10">
    <location>
        <begin position="173"/>
        <end position="233"/>
    </location>
</feature>
<feature type="region of interest" description="Disordered" evidence="9">
    <location>
        <begin position="617"/>
        <end position="638"/>
    </location>
</feature>
<dbReference type="GO" id="GO:0008270">
    <property type="term" value="F:zinc ion binding"/>
    <property type="evidence" value="ECO:0007669"/>
    <property type="project" value="UniProtKB-KW"/>
</dbReference>
<evidence type="ECO:0000256" key="3">
    <source>
        <dbReference type="ARBA" id="ARBA00017753"/>
    </source>
</evidence>
<dbReference type="Gene3D" id="6.10.140.100">
    <property type="match status" value="1"/>
</dbReference>
<dbReference type="InParanoid" id="A0A1Y2BLF7"/>
<dbReference type="GO" id="GO:0007034">
    <property type="term" value="P:vacuolar transport"/>
    <property type="evidence" value="ECO:0007669"/>
    <property type="project" value="UniProtKB-ARBA"/>
</dbReference>
<keyword evidence="5" id="KW-0967">Endosome</keyword>
<keyword evidence="13" id="KW-1185">Reference proteome</keyword>
<feature type="region of interest" description="Disordered" evidence="9">
    <location>
        <begin position="304"/>
        <end position="325"/>
    </location>
</feature>
<feature type="compositionally biased region" description="Low complexity" evidence="9">
    <location>
        <begin position="516"/>
        <end position="534"/>
    </location>
</feature>
<protein>
    <recommendedName>
        <fullName evidence="3">Vacuolar protein sorting-associated protein 27</fullName>
    </recommendedName>
</protein>
<dbReference type="PANTHER" id="PTHR46275">
    <property type="entry name" value="HEPATOCYTE GROWTH FACTOR-REGULATED TYROSINE KINASE SUBSTRATE"/>
    <property type="match status" value="1"/>
</dbReference>
<dbReference type="PROSITE" id="PS50330">
    <property type="entry name" value="UIM"/>
    <property type="match status" value="2"/>
</dbReference>
<dbReference type="GO" id="GO:0031623">
    <property type="term" value="P:receptor internalization"/>
    <property type="evidence" value="ECO:0007669"/>
    <property type="project" value="TreeGrafter"/>
</dbReference>
<feature type="region of interest" description="Disordered" evidence="9">
    <location>
        <begin position="472"/>
        <end position="573"/>
    </location>
</feature>
<evidence type="ECO:0000313" key="12">
    <source>
        <dbReference type="EMBL" id="ORY35602.1"/>
    </source>
</evidence>
<evidence type="ECO:0000256" key="2">
    <source>
        <dbReference type="ARBA" id="ARBA00008597"/>
    </source>
</evidence>
<dbReference type="AlphaFoldDB" id="A0A1Y2BLF7"/>
<dbReference type="InterPro" id="IPR000306">
    <property type="entry name" value="Znf_FYVE"/>
</dbReference>
<dbReference type="InterPro" id="IPR008942">
    <property type="entry name" value="ENTH_VHS"/>
</dbReference>
<dbReference type="Pfam" id="PF01363">
    <property type="entry name" value="FYVE"/>
    <property type="match status" value="1"/>
</dbReference>
<feature type="compositionally biased region" description="Polar residues" evidence="9">
    <location>
        <begin position="472"/>
        <end position="496"/>
    </location>
</feature>
<proteinExistence type="inferred from homology"/>